<accession>A0A1E4U1P7</accession>
<dbReference type="Gene3D" id="1.20.5.420">
    <property type="entry name" value="Immunoglobulin FC, subunit C"/>
    <property type="match status" value="1"/>
</dbReference>
<dbReference type="Pfam" id="PF03639">
    <property type="entry name" value="Glyco_hydro_81"/>
    <property type="match status" value="1"/>
</dbReference>
<evidence type="ECO:0000256" key="4">
    <source>
        <dbReference type="ARBA" id="ARBA00022801"/>
    </source>
</evidence>
<organism evidence="11 12">
    <name type="scientific">Pachysolen tannophilus NRRL Y-2460</name>
    <dbReference type="NCBI Taxonomy" id="669874"/>
    <lineage>
        <taxon>Eukaryota</taxon>
        <taxon>Fungi</taxon>
        <taxon>Dikarya</taxon>
        <taxon>Ascomycota</taxon>
        <taxon>Saccharomycotina</taxon>
        <taxon>Pichiomycetes</taxon>
        <taxon>Pachysolenaceae</taxon>
        <taxon>Pachysolen</taxon>
    </lineage>
</organism>
<dbReference type="PANTHER" id="PTHR31983">
    <property type="entry name" value="ENDO-1,3(4)-BETA-GLUCANASE 1"/>
    <property type="match status" value="1"/>
</dbReference>
<comment type="catalytic activity">
    <reaction evidence="1">
        <text>Hydrolysis of (1-&gt;3)-beta-D-glucosidic linkages in (1-&gt;3)-beta-D-glucans.</text>
        <dbReference type="EC" id="3.2.1.39"/>
    </reaction>
</comment>
<feature type="domain" description="Glycosyl hydrolase family 81 C-terminal" evidence="10">
    <location>
        <begin position="380"/>
        <end position="731"/>
    </location>
</feature>
<keyword evidence="5" id="KW-0119">Carbohydrate metabolism</keyword>
<evidence type="ECO:0000256" key="7">
    <source>
        <dbReference type="ARBA" id="ARBA00023316"/>
    </source>
</evidence>
<dbReference type="EMBL" id="KV454011">
    <property type="protein sequence ID" value="ODV97909.1"/>
    <property type="molecule type" value="Genomic_DNA"/>
</dbReference>
<evidence type="ECO:0000256" key="6">
    <source>
        <dbReference type="ARBA" id="ARBA00023295"/>
    </source>
</evidence>
<dbReference type="GO" id="GO:0071555">
    <property type="term" value="P:cell wall organization"/>
    <property type="evidence" value="ECO:0007669"/>
    <property type="project" value="UniProtKB-KW"/>
</dbReference>
<dbReference type="Gene3D" id="2.70.98.30">
    <property type="entry name" value="Golgi alpha-mannosidase II, domain 4"/>
    <property type="match status" value="1"/>
</dbReference>
<evidence type="ECO:0000313" key="11">
    <source>
        <dbReference type="EMBL" id="ODV97909.1"/>
    </source>
</evidence>
<dbReference type="EC" id="3.2.1.39" evidence="3"/>
<evidence type="ECO:0000256" key="2">
    <source>
        <dbReference type="ARBA" id="ARBA00010730"/>
    </source>
</evidence>
<dbReference type="InterPro" id="IPR005200">
    <property type="entry name" value="Endo-beta-glucanase"/>
</dbReference>
<reference evidence="12" key="1">
    <citation type="submission" date="2016-05" db="EMBL/GenBank/DDBJ databases">
        <title>Comparative genomics of biotechnologically important yeasts.</title>
        <authorList>
            <consortium name="DOE Joint Genome Institute"/>
            <person name="Riley R."/>
            <person name="Haridas S."/>
            <person name="Wolfe K.H."/>
            <person name="Lopes M.R."/>
            <person name="Hittinger C.T."/>
            <person name="Goker M."/>
            <person name="Salamov A."/>
            <person name="Wisecaver J."/>
            <person name="Long T.M."/>
            <person name="Aerts A.L."/>
            <person name="Barry K."/>
            <person name="Choi C."/>
            <person name="Clum A."/>
            <person name="Coughlan A.Y."/>
            <person name="Deshpande S."/>
            <person name="Douglass A.P."/>
            <person name="Hanson S.J."/>
            <person name="Klenk H.-P."/>
            <person name="Labutti K."/>
            <person name="Lapidus A."/>
            <person name="Lindquist E."/>
            <person name="Lipzen A."/>
            <person name="Meier-Kolthoff J.P."/>
            <person name="Ohm R.A."/>
            <person name="Otillar R.P."/>
            <person name="Pangilinan J."/>
            <person name="Peng Y."/>
            <person name="Rokas A."/>
            <person name="Rosa C.A."/>
            <person name="Scheuner C."/>
            <person name="Sibirny A.A."/>
            <person name="Slot J.C."/>
            <person name="Stielow J.B."/>
            <person name="Sun H."/>
            <person name="Kurtzman C.P."/>
            <person name="Blackwell M."/>
            <person name="Grigoriev I.V."/>
            <person name="Jeffries T.W."/>
        </authorList>
    </citation>
    <scope>NUCLEOTIDE SEQUENCE [LARGE SCALE GENOMIC DNA]</scope>
    <source>
        <strain evidence="12">NRRL Y-2460</strain>
    </source>
</reference>
<dbReference type="Gene3D" id="1.10.287.1170">
    <property type="entry name" value="glycoside hydrolase family 81 endo-[beta] glucanase"/>
    <property type="match status" value="1"/>
</dbReference>
<dbReference type="Pfam" id="PF17652">
    <property type="entry name" value="Glyco_hydro81C"/>
    <property type="match status" value="1"/>
</dbReference>
<dbReference type="AlphaFoldDB" id="A0A1E4U1P7"/>
<keyword evidence="6" id="KW-0326">Glycosidase</keyword>
<evidence type="ECO:0000256" key="1">
    <source>
        <dbReference type="ARBA" id="ARBA00000382"/>
    </source>
</evidence>
<keyword evidence="4" id="KW-0378">Hydrolase</keyword>
<evidence type="ECO:0000256" key="8">
    <source>
        <dbReference type="ARBA" id="ARBA00023326"/>
    </source>
</evidence>
<dbReference type="GO" id="GO:0052861">
    <property type="term" value="F:endo-1,3(4)-beta-glucanase activity"/>
    <property type="evidence" value="ECO:0007669"/>
    <property type="project" value="InterPro"/>
</dbReference>
<dbReference type="GO" id="GO:0000272">
    <property type="term" value="P:polysaccharide catabolic process"/>
    <property type="evidence" value="ECO:0007669"/>
    <property type="project" value="UniProtKB-KW"/>
</dbReference>
<dbReference type="InterPro" id="IPR040451">
    <property type="entry name" value="GH81_N"/>
</dbReference>
<comment type="similarity">
    <text evidence="2">Belongs to the glycosyl hydrolase 81 family.</text>
</comment>
<name>A0A1E4U1P7_PACTA</name>
<dbReference type="STRING" id="669874.A0A1E4U1P7"/>
<evidence type="ECO:0000256" key="5">
    <source>
        <dbReference type="ARBA" id="ARBA00023277"/>
    </source>
</evidence>
<dbReference type="OrthoDB" id="4473401at2759"/>
<evidence type="ECO:0000259" key="9">
    <source>
        <dbReference type="Pfam" id="PF03639"/>
    </source>
</evidence>
<dbReference type="InterPro" id="IPR040720">
    <property type="entry name" value="GH81_C"/>
</dbReference>
<sequence length="739" mass="84800">MPLPVPQRPNNGIGADDIFFTPVSDADPSLFFQSANHPLSLPHGIYNDFFKKDRCSSPIETNSFYGNLLVDNQTAPVWTHPYSMWYTANREDEQQFFGWAISHVTSDQRVFGPNPNDDRIQYYFNPAGIKSFVFTAQEFNDKRNVVLEIDSCEKFSTNIYLSPKNSNSFLKFPLVQGMGFITGIYFDLIPKLQSGIGIQNFELDHTFKSANNGMIQKKYKIKLFNNIIWTLYVTSTEDFKLELQDPQNIVSANIVRKCIIQLASGSNEAYDKAAGCYPTACKLSAKIENHGSKASYAFNYTIEGKDNSFANTTLMYALPHHQQSFASSMNSRRTDLQLDSTVCGKMSGYLTNEFLMEENLPAKINMDPWIDYANFHGNNYTPQALESIKRAISTEFNDDVVNISNTDSMYSSGKILDKYAYILYVIAYVLKDKELALRFADKLETAINRFTTNQQQCPLVFDQTWKGIVSSAGLDGNIFKDFGNTHYNDHHFHYGYHIHSCAILAKFDKEFKNGEFLRRNKEWVNFLIRDVANPRKDNFFPESRSFDWFNGHSWAKGMFPSFDGKDEESSSEDYNFAYALKIWGNVVGDKNIESRGNLMLAIMKRSMNNYMLYKDDNTVEPSKIIKNKVSGIMFENKIDHATYFGTNLEYIQGIHMLPITPISSYIRSPQFVKEEWEQLLKNHVLTLDDGWKGILMLNLALYDPHSAWNFFNDSRFQMKWLDNGMSLTWCLAFCAGVSQ</sequence>
<dbReference type="PROSITE" id="PS52008">
    <property type="entry name" value="GH81"/>
    <property type="match status" value="1"/>
</dbReference>
<gene>
    <name evidence="11" type="ORF">PACTADRAFT_38201</name>
</gene>
<evidence type="ECO:0000313" key="12">
    <source>
        <dbReference type="Proteomes" id="UP000094236"/>
    </source>
</evidence>
<feature type="domain" description="Glycosyl hydrolase family 81 N-terminal" evidence="9">
    <location>
        <begin position="54"/>
        <end position="369"/>
    </location>
</feature>
<keyword evidence="12" id="KW-1185">Reference proteome</keyword>
<keyword evidence="8" id="KW-0624">Polysaccharide degradation</keyword>
<evidence type="ECO:0000259" key="10">
    <source>
        <dbReference type="Pfam" id="PF17652"/>
    </source>
</evidence>
<dbReference type="Proteomes" id="UP000094236">
    <property type="component" value="Unassembled WGS sequence"/>
</dbReference>
<keyword evidence="7" id="KW-0961">Cell wall biogenesis/degradation</keyword>
<protein>
    <recommendedName>
        <fullName evidence="3">glucan endo-1,3-beta-D-glucosidase</fullName>
        <ecNumber evidence="3">3.2.1.39</ecNumber>
    </recommendedName>
</protein>
<evidence type="ECO:0000256" key="3">
    <source>
        <dbReference type="ARBA" id="ARBA00012780"/>
    </source>
</evidence>
<dbReference type="PANTHER" id="PTHR31983:SF0">
    <property type="entry name" value="GLUCAN ENDO-1,3-BETA-D-GLUCOSIDASE 2"/>
    <property type="match status" value="1"/>
</dbReference>
<proteinExistence type="inferred from homology"/>
<dbReference type="FunFam" id="2.70.98.30:FF:000006">
    <property type="entry name" value="Endo-1,3-beta-glucanase Engl1"/>
    <property type="match status" value="1"/>
</dbReference>
<dbReference type="GO" id="GO:0009986">
    <property type="term" value="C:cell surface"/>
    <property type="evidence" value="ECO:0007669"/>
    <property type="project" value="TreeGrafter"/>
</dbReference>
<dbReference type="GO" id="GO:0042973">
    <property type="term" value="F:glucan endo-1,3-beta-D-glucosidase activity"/>
    <property type="evidence" value="ECO:0007669"/>
    <property type="project" value="UniProtKB-EC"/>
</dbReference>